<evidence type="ECO:0000313" key="3">
    <source>
        <dbReference type="Proteomes" id="UP000823775"/>
    </source>
</evidence>
<accession>A0ABS8T2Q5</accession>
<organism evidence="2 3">
    <name type="scientific">Datura stramonium</name>
    <name type="common">Jimsonweed</name>
    <name type="synonym">Common thornapple</name>
    <dbReference type="NCBI Taxonomy" id="4076"/>
    <lineage>
        <taxon>Eukaryota</taxon>
        <taxon>Viridiplantae</taxon>
        <taxon>Streptophyta</taxon>
        <taxon>Embryophyta</taxon>
        <taxon>Tracheophyta</taxon>
        <taxon>Spermatophyta</taxon>
        <taxon>Magnoliopsida</taxon>
        <taxon>eudicotyledons</taxon>
        <taxon>Gunneridae</taxon>
        <taxon>Pentapetalae</taxon>
        <taxon>asterids</taxon>
        <taxon>lamiids</taxon>
        <taxon>Solanales</taxon>
        <taxon>Solanaceae</taxon>
        <taxon>Solanoideae</taxon>
        <taxon>Datureae</taxon>
        <taxon>Datura</taxon>
    </lineage>
</organism>
<evidence type="ECO:0000256" key="1">
    <source>
        <dbReference type="SAM" id="MobiDB-lite"/>
    </source>
</evidence>
<dbReference type="EMBL" id="JACEIK010001067">
    <property type="protein sequence ID" value="MCD7465644.1"/>
    <property type="molecule type" value="Genomic_DNA"/>
</dbReference>
<proteinExistence type="predicted"/>
<reference evidence="2 3" key="1">
    <citation type="journal article" date="2021" name="BMC Genomics">
        <title>Datura genome reveals duplications of psychoactive alkaloid biosynthetic genes and high mutation rate following tissue culture.</title>
        <authorList>
            <person name="Rajewski A."/>
            <person name="Carter-House D."/>
            <person name="Stajich J."/>
            <person name="Litt A."/>
        </authorList>
    </citation>
    <scope>NUCLEOTIDE SEQUENCE [LARGE SCALE GENOMIC DNA]</scope>
    <source>
        <strain evidence="2">AR-01</strain>
    </source>
</reference>
<protein>
    <submittedName>
        <fullName evidence="2">Uncharacterized protein</fullName>
    </submittedName>
</protein>
<feature type="region of interest" description="Disordered" evidence="1">
    <location>
        <begin position="91"/>
        <end position="136"/>
    </location>
</feature>
<keyword evidence="3" id="KW-1185">Reference proteome</keyword>
<feature type="non-terminal residue" evidence="2">
    <location>
        <position position="1"/>
    </location>
</feature>
<name>A0ABS8T2Q5_DATST</name>
<dbReference type="Proteomes" id="UP000823775">
    <property type="component" value="Unassembled WGS sequence"/>
</dbReference>
<evidence type="ECO:0000313" key="2">
    <source>
        <dbReference type="EMBL" id="MCD7465644.1"/>
    </source>
</evidence>
<gene>
    <name evidence="2" type="ORF">HAX54_001671</name>
</gene>
<comment type="caution">
    <text evidence="2">The sequence shown here is derived from an EMBL/GenBank/DDBJ whole genome shotgun (WGS) entry which is preliminary data.</text>
</comment>
<sequence length="136" mass="15458">EEEGDGEVSEVGAALMCSIDGRRRGNNVVRLVLFDEDERRRERGRTVEREEGERKKEICGVGERKQWRMARREAPSYPAHWQARHDLIPAHGQARRGPSPARWQARGTASSVQWHTRRDTGDTTLEGVTRQGVTNG</sequence>